<organism evidence="1 2">
    <name type="scientific">Aeromonas veronii</name>
    <dbReference type="NCBI Taxonomy" id="654"/>
    <lineage>
        <taxon>Bacteria</taxon>
        <taxon>Pseudomonadati</taxon>
        <taxon>Pseudomonadota</taxon>
        <taxon>Gammaproteobacteria</taxon>
        <taxon>Aeromonadales</taxon>
        <taxon>Aeromonadaceae</taxon>
        <taxon>Aeromonas</taxon>
    </lineage>
</organism>
<proteinExistence type="predicted"/>
<accession>A0ABY3MFH7</accession>
<protein>
    <submittedName>
        <fullName evidence="1">Uncharacterized protein</fullName>
    </submittedName>
</protein>
<sequence>MAVILGAGGSTWGVAAYLANEITGQLTELQSLNQQISTAQRTLDSLPKGVTFVRDRDGRYIVARQIDTPFKMDEGTYKGLMAVGVK</sequence>
<comment type="caution">
    <text evidence="1">The sequence shown here is derived from an EMBL/GenBank/DDBJ whole genome shotgun (WGS) entry which is preliminary data.</text>
</comment>
<dbReference type="EMBL" id="NQMC01000158">
    <property type="protein sequence ID" value="TYD39834.1"/>
    <property type="molecule type" value="Genomic_DNA"/>
</dbReference>
<dbReference type="Proteomes" id="UP000323129">
    <property type="component" value="Unassembled WGS sequence"/>
</dbReference>
<evidence type="ECO:0000313" key="1">
    <source>
        <dbReference type="EMBL" id="TYD39834.1"/>
    </source>
</evidence>
<evidence type="ECO:0000313" key="2">
    <source>
        <dbReference type="Proteomes" id="UP000323129"/>
    </source>
</evidence>
<gene>
    <name evidence="1" type="ORF">CJF24_22025</name>
</gene>
<name>A0ABY3MFH7_AERVE</name>
<reference evidence="1 2" key="1">
    <citation type="submission" date="2017-08" db="EMBL/GenBank/DDBJ databases">
        <title>Aeromonas veronii bv sobria strain NS22 whole genome sequencing.</title>
        <authorList>
            <person name="Katharios P."/>
            <person name="Ha V.Q."/>
            <person name="Smyrli M."/>
        </authorList>
    </citation>
    <scope>NUCLEOTIDE SEQUENCE [LARGE SCALE GENOMIC DNA]</scope>
    <source>
        <strain evidence="1 2">NS22</strain>
    </source>
</reference>
<keyword evidence="2" id="KW-1185">Reference proteome</keyword>